<dbReference type="AlphaFoldDB" id="A0AAN8K1D7"/>
<name>A0AAN8K1D7_PATCE</name>
<dbReference type="InterPro" id="IPR036719">
    <property type="entry name" value="Neuro-gated_channel_TM_sf"/>
</dbReference>
<evidence type="ECO:0000256" key="2">
    <source>
        <dbReference type="ARBA" id="ARBA00022692"/>
    </source>
</evidence>
<keyword evidence="4 5" id="KW-0472">Membrane</keyword>
<evidence type="ECO:0000259" key="7">
    <source>
        <dbReference type="Pfam" id="PF02932"/>
    </source>
</evidence>
<dbReference type="Pfam" id="PF02931">
    <property type="entry name" value="Neur_chan_LBD"/>
    <property type="match status" value="1"/>
</dbReference>
<feature type="transmembrane region" description="Helical" evidence="5">
    <location>
        <begin position="233"/>
        <end position="257"/>
    </location>
</feature>
<dbReference type="InterPro" id="IPR036734">
    <property type="entry name" value="Neur_chan_lig-bd_sf"/>
</dbReference>
<dbReference type="InterPro" id="IPR006201">
    <property type="entry name" value="Neur_channel"/>
</dbReference>
<keyword evidence="5" id="KW-0407">Ion channel</keyword>
<evidence type="ECO:0000256" key="5">
    <source>
        <dbReference type="RuleBase" id="RU000687"/>
    </source>
</evidence>
<dbReference type="InterPro" id="IPR038050">
    <property type="entry name" value="Neuro_actylchol_rec"/>
</dbReference>
<dbReference type="Gene3D" id="2.70.170.10">
    <property type="entry name" value="Neurotransmitter-gated ion-channel ligand-binding domain"/>
    <property type="match status" value="1"/>
</dbReference>
<comment type="similarity">
    <text evidence="5">Belongs to the ligand-gated ion channel (TC 1.A.9) family.</text>
</comment>
<dbReference type="InterPro" id="IPR006202">
    <property type="entry name" value="Neur_chan_lig-bd"/>
</dbReference>
<dbReference type="FunFam" id="2.70.170.10:FF:000028">
    <property type="entry name" value="AcetylCholine Receptor"/>
    <property type="match status" value="1"/>
</dbReference>
<accession>A0AAN8K1D7</accession>
<feature type="transmembrane region" description="Helical" evidence="5">
    <location>
        <begin position="293"/>
        <end position="316"/>
    </location>
</feature>
<proteinExistence type="inferred from homology"/>
<feature type="transmembrane region" description="Helical" evidence="5">
    <location>
        <begin position="386"/>
        <end position="407"/>
    </location>
</feature>
<dbReference type="PRINTS" id="PR00252">
    <property type="entry name" value="NRIONCHANNEL"/>
</dbReference>
<feature type="domain" description="Neurotransmitter-gated ion-channel transmembrane" evidence="7">
    <location>
        <begin position="238"/>
        <end position="324"/>
    </location>
</feature>
<keyword evidence="3 5" id="KW-1133">Transmembrane helix</keyword>
<dbReference type="GO" id="GO:0016020">
    <property type="term" value="C:membrane"/>
    <property type="evidence" value="ECO:0007669"/>
    <property type="project" value="UniProtKB-SubCell"/>
</dbReference>
<reference evidence="8 9" key="1">
    <citation type="submission" date="2024-01" db="EMBL/GenBank/DDBJ databases">
        <title>The genome of the rayed Mediterranean limpet Patella caerulea (Linnaeus, 1758).</title>
        <authorList>
            <person name="Anh-Thu Weber A."/>
            <person name="Halstead-Nussloch G."/>
        </authorList>
    </citation>
    <scope>NUCLEOTIDE SEQUENCE [LARGE SCALE GENOMIC DNA]</scope>
    <source>
        <strain evidence="8">AATW-2023a</strain>
        <tissue evidence="8">Whole specimen</tissue>
    </source>
</reference>
<gene>
    <name evidence="8" type="ORF">SNE40_008186</name>
</gene>
<evidence type="ECO:0000313" key="8">
    <source>
        <dbReference type="EMBL" id="KAK6186080.1"/>
    </source>
</evidence>
<evidence type="ECO:0000256" key="3">
    <source>
        <dbReference type="ARBA" id="ARBA00022989"/>
    </source>
</evidence>
<dbReference type="EMBL" id="JAZGQO010000006">
    <property type="protein sequence ID" value="KAK6186080.1"/>
    <property type="molecule type" value="Genomic_DNA"/>
</dbReference>
<evidence type="ECO:0000313" key="9">
    <source>
        <dbReference type="Proteomes" id="UP001347796"/>
    </source>
</evidence>
<dbReference type="Pfam" id="PF02932">
    <property type="entry name" value="Neur_chan_memb"/>
    <property type="match status" value="1"/>
</dbReference>
<protein>
    <submittedName>
        <fullName evidence="8">Uncharacterized protein</fullName>
    </submittedName>
</protein>
<evidence type="ECO:0000256" key="1">
    <source>
        <dbReference type="ARBA" id="ARBA00004141"/>
    </source>
</evidence>
<dbReference type="PANTHER" id="PTHR18945">
    <property type="entry name" value="NEUROTRANSMITTER GATED ION CHANNEL"/>
    <property type="match status" value="1"/>
</dbReference>
<dbReference type="InterPro" id="IPR006029">
    <property type="entry name" value="Neurotrans-gated_channel_TM"/>
</dbReference>
<keyword evidence="5" id="KW-0813">Transport</keyword>
<dbReference type="CDD" id="cd19051">
    <property type="entry name" value="LGIC_TM_cation"/>
    <property type="match status" value="1"/>
</dbReference>
<keyword evidence="2 5" id="KW-0812">Transmembrane</keyword>
<feature type="domain" description="Neurotransmitter-gated ion-channel ligand-binding" evidence="6">
    <location>
        <begin position="31"/>
        <end position="230"/>
    </location>
</feature>
<comment type="subcellular location">
    <subcellularLocation>
        <location evidence="1">Membrane</location>
        <topology evidence="1">Multi-pass membrane protein</topology>
    </subcellularLocation>
</comment>
<organism evidence="8 9">
    <name type="scientific">Patella caerulea</name>
    <name type="common">Rayed Mediterranean limpet</name>
    <dbReference type="NCBI Taxonomy" id="87958"/>
    <lineage>
        <taxon>Eukaryota</taxon>
        <taxon>Metazoa</taxon>
        <taxon>Spiralia</taxon>
        <taxon>Lophotrochozoa</taxon>
        <taxon>Mollusca</taxon>
        <taxon>Gastropoda</taxon>
        <taxon>Patellogastropoda</taxon>
        <taxon>Patelloidea</taxon>
        <taxon>Patellidae</taxon>
        <taxon>Patella</taxon>
    </lineage>
</organism>
<comment type="caution">
    <text evidence="8">The sequence shown here is derived from an EMBL/GenBank/DDBJ whole genome shotgun (WGS) entry which is preliminary data.</text>
</comment>
<dbReference type="CDD" id="cd18989">
    <property type="entry name" value="LGIC_ECD_cation"/>
    <property type="match status" value="1"/>
</dbReference>
<evidence type="ECO:0000256" key="4">
    <source>
        <dbReference type="ARBA" id="ARBA00023136"/>
    </source>
</evidence>
<evidence type="ECO:0000259" key="6">
    <source>
        <dbReference type="Pfam" id="PF02931"/>
    </source>
</evidence>
<dbReference type="PROSITE" id="PS00236">
    <property type="entry name" value="NEUROTR_ION_CHANNEL"/>
    <property type="match status" value="1"/>
</dbReference>
<keyword evidence="5" id="KW-0406">Ion transport</keyword>
<dbReference type="SUPFAM" id="SSF90112">
    <property type="entry name" value="Neurotransmitter-gated ion-channel transmembrane pore"/>
    <property type="match status" value="1"/>
</dbReference>
<dbReference type="Gene3D" id="1.20.58.390">
    <property type="entry name" value="Neurotransmitter-gated ion-channel transmembrane domain"/>
    <property type="match status" value="1"/>
</dbReference>
<dbReference type="Proteomes" id="UP001347796">
    <property type="component" value="Unassembled WGS sequence"/>
</dbReference>
<sequence>MDILKFQISYWIVGMMISRVDSATKEDRYNLYYELFVDSFYNPNLRPVETDADPLEVWATFTLISINEIKEKDQTLVAFGYMGLQWTDSFLAWNSTRFNGLEYIVVPQVRVWRPDIVIGNMVEKTTKLGFDEMPIRLINTGHVTWFPNILFQTACDINLQYYPFDTQVCTIQMNPLVSEINEIELHLGSNLDPLAEYGQNGQWELVHLNLEDTRDQYKSILKFELTLKRRRSFYIMNIILPVIFLSFMGNLVFALPAESGEKMSLTITILLAYVVYLTIISENMPQTSIHISLLAVYLTILVALSSISVLITTLVLRLHHKDDSIPVSDGIRNLIKFYRRCHCRSPKIVSIQKRVVTQVSAESVDDIQDPDDNVTWKGLAMSLDAFFFWLYLLITSLSTVVILLLMLT</sequence>
<dbReference type="InterPro" id="IPR018000">
    <property type="entry name" value="Neurotransmitter_ion_chnl_CS"/>
</dbReference>
<keyword evidence="9" id="KW-1185">Reference proteome</keyword>
<dbReference type="GO" id="GO:0005230">
    <property type="term" value="F:extracellular ligand-gated monoatomic ion channel activity"/>
    <property type="evidence" value="ECO:0007669"/>
    <property type="project" value="InterPro"/>
</dbReference>
<dbReference type="SUPFAM" id="SSF63712">
    <property type="entry name" value="Nicotinic receptor ligand binding domain-like"/>
    <property type="match status" value="1"/>
</dbReference>
<feature type="transmembrane region" description="Helical" evidence="5">
    <location>
        <begin position="263"/>
        <end position="281"/>
    </location>
</feature>
<dbReference type="GO" id="GO:0004888">
    <property type="term" value="F:transmembrane signaling receptor activity"/>
    <property type="evidence" value="ECO:0007669"/>
    <property type="project" value="InterPro"/>
</dbReference>